<organism evidence="1 2">
    <name type="scientific">Terracoccus luteus</name>
    <dbReference type="NCBI Taxonomy" id="53356"/>
    <lineage>
        <taxon>Bacteria</taxon>
        <taxon>Bacillati</taxon>
        <taxon>Actinomycetota</taxon>
        <taxon>Actinomycetes</taxon>
        <taxon>Micrococcales</taxon>
        <taxon>Intrasporangiaceae</taxon>
        <taxon>Terracoccus</taxon>
    </lineage>
</organism>
<protein>
    <submittedName>
        <fullName evidence="1">Uncharacterized protein</fullName>
    </submittedName>
</protein>
<dbReference type="Proteomes" id="UP000278440">
    <property type="component" value="Unassembled WGS sequence"/>
</dbReference>
<evidence type="ECO:0000313" key="1">
    <source>
        <dbReference type="EMBL" id="RKT78001.1"/>
    </source>
</evidence>
<keyword evidence="2" id="KW-1185">Reference proteome</keyword>
<gene>
    <name evidence="1" type="ORF">DFJ68_1436</name>
</gene>
<comment type="caution">
    <text evidence="1">The sequence shown here is derived from an EMBL/GenBank/DDBJ whole genome shotgun (WGS) entry which is preliminary data.</text>
</comment>
<dbReference type="EMBL" id="RBXT01000001">
    <property type="protein sequence ID" value="RKT78001.1"/>
    <property type="molecule type" value="Genomic_DNA"/>
</dbReference>
<reference evidence="1 2" key="1">
    <citation type="submission" date="2018-10" db="EMBL/GenBank/DDBJ databases">
        <title>Sequencing the genomes of 1000 actinobacteria strains.</title>
        <authorList>
            <person name="Klenk H.-P."/>
        </authorList>
    </citation>
    <scope>NUCLEOTIDE SEQUENCE [LARGE SCALE GENOMIC DNA]</scope>
    <source>
        <strain evidence="1 2">DSM 44267</strain>
    </source>
</reference>
<sequence>MSSSPDGERDAFTAAVIAHVGYGSRRTPGADDVAVLAMDVPQPEALLAQVKQVIATSDTLDIPREAFGTENKSVLFAAEFEKLCPGLSPEALEALSWRWSYLEFF</sequence>
<proteinExistence type="predicted"/>
<dbReference type="RefSeq" id="WP_121032161.1">
    <property type="nucleotide sequence ID" value="NZ_RBXT01000001.1"/>
</dbReference>
<evidence type="ECO:0000313" key="2">
    <source>
        <dbReference type="Proteomes" id="UP000278440"/>
    </source>
</evidence>
<name>A0A495XTY4_9MICO</name>
<dbReference type="AlphaFoldDB" id="A0A495XTY4"/>
<accession>A0A495XTY4</accession>
<dbReference type="OrthoDB" id="5073876at2"/>